<dbReference type="InterPro" id="IPR051704">
    <property type="entry name" value="FAD_aromatic-hydroxylase"/>
</dbReference>
<feature type="domain" description="FAD-binding" evidence="5">
    <location>
        <begin position="5"/>
        <end position="369"/>
    </location>
</feature>
<dbReference type="PRINTS" id="PR00420">
    <property type="entry name" value="RNGMNOXGNASE"/>
</dbReference>
<dbReference type="Gene3D" id="3.50.50.60">
    <property type="entry name" value="FAD/NAD(P)-binding domain"/>
    <property type="match status" value="1"/>
</dbReference>
<dbReference type="SUPFAM" id="SSF51905">
    <property type="entry name" value="FAD/NAD(P)-binding domain"/>
    <property type="match status" value="1"/>
</dbReference>
<dbReference type="Pfam" id="PF01494">
    <property type="entry name" value="FAD_binding_3"/>
    <property type="match status" value="1"/>
</dbReference>
<dbReference type="PANTHER" id="PTHR46865">
    <property type="entry name" value="OXIDOREDUCTASE-RELATED"/>
    <property type="match status" value="1"/>
</dbReference>
<dbReference type="EMBL" id="QWIK01000420">
    <property type="protein sequence ID" value="RMY06499.1"/>
    <property type="molecule type" value="Genomic_DNA"/>
</dbReference>
<evidence type="ECO:0000313" key="6">
    <source>
        <dbReference type="EMBL" id="RMY06499.1"/>
    </source>
</evidence>
<gene>
    <name evidence="6" type="ORF">D0868_05838</name>
</gene>
<protein>
    <recommendedName>
        <fullName evidence="5">FAD-binding domain-containing protein</fullName>
    </recommendedName>
</protein>
<keyword evidence="3" id="KW-0560">Oxidoreductase</keyword>
<evidence type="ECO:0000256" key="3">
    <source>
        <dbReference type="ARBA" id="ARBA00023002"/>
    </source>
</evidence>
<dbReference type="Proteomes" id="UP000282582">
    <property type="component" value="Unassembled WGS sequence"/>
</dbReference>
<evidence type="ECO:0000256" key="1">
    <source>
        <dbReference type="ARBA" id="ARBA00022630"/>
    </source>
</evidence>
<keyword evidence="1" id="KW-0285">Flavoprotein</keyword>
<name>A0A3M6YUG1_HORWE</name>
<comment type="caution">
    <text evidence="6">The sequence shown here is derived from an EMBL/GenBank/DDBJ whole genome shotgun (WGS) entry which is preliminary data.</text>
</comment>
<keyword evidence="2" id="KW-0274">FAD</keyword>
<sequence>MPQSILIVGCGCAGPTLATFLLLAPESDPTKLPHITIVERTPALLSAGQNIDVRGTGMKIIRKLGLEDKVRSSTTGEEGVLIVDDGNETWAVNAADETSKVQTGTSDCEILRGTLAAILYQRSQQVSDDVQRQGGQGIEYIFGDSIDALEQQGEIVNVCFANSGEYRNFDIVVGADGVQSRTRRLAFETEDDKDRLKSLNAYAAFFSMPAAPSDSLWRRWWHGPNRRSAMIRPSGDPLKSTALMIVVSDADQRLKDVAAHGSRGTEKQRALLREYFDHGEWECERLCREMDQADDFYYDMVAQVKLKKWHKGRVVLLGDAGFCASPFSGMGTTLALNGAYSLAGALVQYPDDTDAAFQAYENIMRPLVEKAQKLPPGMPGLLHLESTWGVWVLRCILRAFFLSRIAILFAMVFGPPANVVKITEYGFKKPEGKGR</sequence>
<evidence type="ECO:0000313" key="7">
    <source>
        <dbReference type="Proteomes" id="UP000282582"/>
    </source>
</evidence>
<evidence type="ECO:0000256" key="2">
    <source>
        <dbReference type="ARBA" id="ARBA00022827"/>
    </source>
</evidence>
<keyword evidence="4" id="KW-0732">Signal</keyword>
<dbReference type="PANTHER" id="PTHR46865:SF2">
    <property type="entry name" value="MONOOXYGENASE"/>
    <property type="match status" value="1"/>
</dbReference>
<evidence type="ECO:0000256" key="4">
    <source>
        <dbReference type="SAM" id="SignalP"/>
    </source>
</evidence>
<dbReference type="GO" id="GO:0016491">
    <property type="term" value="F:oxidoreductase activity"/>
    <property type="evidence" value="ECO:0007669"/>
    <property type="project" value="UniProtKB-KW"/>
</dbReference>
<organism evidence="6 7">
    <name type="scientific">Hortaea werneckii</name>
    <name type="common">Black yeast</name>
    <name type="synonym">Cladosporium werneckii</name>
    <dbReference type="NCBI Taxonomy" id="91943"/>
    <lineage>
        <taxon>Eukaryota</taxon>
        <taxon>Fungi</taxon>
        <taxon>Dikarya</taxon>
        <taxon>Ascomycota</taxon>
        <taxon>Pezizomycotina</taxon>
        <taxon>Dothideomycetes</taxon>
        <taxon>Dothideomycetidae</taxon>
        <taxon>Mycosphaerellales</taxon>
        <taxon>Teratosphaeriaceae</taxon>
        <taxon>Hortaea</taxon>
    </lineage>
</organism>
<dbReference type="AlphaFoldDB" id="A0A3M6YUG1"/>
<accession>A0A3M6YUG1</accession>
<feature type="chain" id="PRO_5017971603" description="FAD-binding domain-containing protein" evidence="4">
    <location>
        <begin position="19"/>
        <end position="435"/>
    </location>
</feature>
<reference evidence="6 7" key="1">
    <citation type="journal article" date="2018" name="BMC Genomics">
        <title>Genomic evidence for intraspecific hybridization in a clonal and extremely halotolerant yeast.</title>
        <authorList>
            <person name="Gostincar C."/>
            <person name="Stajich J.E."/>
            <person name="Zupancic J."/>
            <person name="Zalar P."/>
            <person name="Gunde-Cimerman N."/>
        </authorList>
    </citation>
    <scope>NUCLEOTIDE SEQUENCE [LARGE SCALE GENOMIC DNA]</scope>
    <source>
        <strain evidence="6 7">EXF-6654</strain>
    </source>
</reference>
<dbReference type="Gene3D" id="3.30.9.10">
    <property type="entry name" value="D-Amino Acid Oxidase, subunit A, domain 2"/>
    <property type="match status" value="1"/>
</dbReference>
<feature type="signal peptide" evidence="4">
    <location>
        <begin position="1"/>
        <end position="18"/>
    </location>
</feature>
<dbReference type="GO" id="GO:0071949">
    <property type="term" value="F:FAD binding"/>
    <property type="evidence" value="ECO:0007669"/>
    <property type="project" value="InterPro"/>
</dbReference>
<dbReference type="InterPro" id="IPR036188">
    <property type="entry name" value="FAD/NAD-bd_sf"/>
</dbReference>
<dbReference type="VEuPathDB" id="FungiDB:BTJ68_00630"/>
<dbReference type="InterPro" id="IPR002938">
    <property type="entry name" value="FAD-bd"/>
</dbReference>
<proteinExistence type="predicted"/>
<evidence type="ECO:0000259" key="5">
    <source>
        <dbReference type="Pfam" id="PF01494"/>
    </source>
</evidence>